<evidence type="ECO:0000256" key="1">
    <source>
        <dbReference type="ARBA" id="ARBA00023027"/>
    </source>
</evidence>
<evidence type="ECO:0000313" key="5">
    <source>
        <dbReference type="Proteomes" id="UP001596455"/>
    </source>
</evidence>
<dbReference type="RefSeq" id="WP_382391709.1">
    <property type="nucleotide sequence ID" value="NZ_JBHTCQ010000001.1"/>
</dbReference>
<dbReference type="SUPFAM" id="SSF55347">
    <property type="entry name" value="Glyceraldehyde-3-phosphate dehydrogenase-like, C-terminal domain"/>
    <property type="match status" value="1"/>
</dbReference>
<keyword evidence="1" id="KW-0520">NAD</keyword>
<gene>
    <name evidence="4" type="ORF">ACFQQL_04590</name>
</gene>
<name>A0ABW2QAE8_9MICO</name>
<dbReference type="Pfam" id="PF22725">
    <property type="entry name" value="GFO_IDH_MocA_C3"/>
    <property type="match status" value="1"/>
</dbReference>
<dbReference type="InterPro" id="IPR055170">
    <property type="entry name" value="GFO_IDH_MocA-like_dom"/>
</dbReference>
<reference evidence="5" key="1">
    <citation type="journal article" date="2019" name="Int. J. Syst. Evol. Microbiol.">
        <title>The Global Catalogue of Microorganisms (GCM) 10K type strain sequencing project: providing services to taxonomists for standard genome sequencing and annotation.</title>
        <authorList>
            <consortium name="The Broad Institute Genomics Platform"/>
            <consortium name="The Broad Institute Genome Sequencing Center for Infectious Disease"/>
            <person name="Wu L."/>
            <person name="Ma J."/>
        </authorList>
    </citation>
    <scope>NUCLEOTIDE SEQUENCE [LARGE SCALE GENOMIC DNA]</scope>
    <source>
        <strain evidence="5">JCM 1490</strain>
    </source>
</reference>
<dbReference type="InterPro" id="IPR051450">
    <property type="entry name" value="Gfo/Idh/MocA_Oxidoreductases"/>
</dbReference>
<organism evidence="4 5">
    <name type="scientific">Georgenia alba</name>
    <dbReference type="NCBI Taxonomy" id="2233858"/>
    <lineage>
        <taxon>Bacteria</taxon>
        <taxon>Bacillati</taxon>
        <taxon>Actinomycetota</taxon>
        <taxon>Actinomycetes</taxon>
        <taxon>Micrococcales</taxon>
        <taxon>Bogoriellaceae</taxon>
        <taxon>Georgenia</taxon>
    </lineage>
</organism>
<proteinExistence type="predicted"/>
<keyword evidence="5" id="KW-1185">Reference proteome</keyword>
<dbReference type="InterPro" id="IPR036291">
    <property type="entry name" value="NAD(P)-bd_dom_sf"/>
</dbReference>
<comment type="caution">
    <text evidence="4">The sequence shown here is derived from an EMBL/GenBank/DDBJ whole genome shotgun (WGS) entry which is preliminary data.</text>
</comment>
<evidence type="ECO:0000259" key="2">
    <source>
        <dbReference type="Pfam" id="PF01408"/>
    </source>
</evidence>
<dbReference type="EMBL" id="JBHTCQ010000001">
    <property type="protein sequence ID" value="MFC7404378.1"/>
    <property type="molecule type" value="Genomic_DNA"/>
</dbReference>
<dbReference type="SUPFAM" id="SSF51735">
    <property type="entry name" value="NAD(P)-binding Rossmann-fold domains"/>
    <property type="match status" value="1"/>
</dbReference>
<dbReference type="Gene3D" id="3.40.50.720">
    <property type="entry name" value="NAD(P)-binding Rossmann-like Domain"/>
    <property type="match status" value="1"/>
</dbReference>
<dbReference type="Pfam" id="PF01408">
    <property type="entry name" value="GFO_IDH_MocA"/>
    <property type="match status" value="1"/>
</dbReference>
<dbReference type="PANTHER" id="PTHR43377:SF1">
    <property type="entry name" value="BILIVERDIN REDUCTASE A"/>
    <property type="match status" value="1"/>
</dbReference>
<evidence type="ECO:0000259" key="3">
    <source>
        <dbReference type="Pfam" id="PF22725"/>
    </source>
</evidence>
<evidence type="ECO:0000313" key="4">
    <source>
        <dbReference type="EMBL" id="MFC7404378.1"/>
    </source>
</evidence>
<feature type="domain" description="GFO/IDH/MocA-like oxidoreductase" evidence="3">
    <location>
        <begin position="124"/>
        <end position="240"/>
    </location>
</feature>
<dbReference type="InterPro" id="IPR000683">
    <property type="entry name" value="Gfo/Idh/MocA-like_OxRdtase_N"/>
</dbReference>
<dbReference type="PANTHER" id="PTHR43377">
    <property type="entry name" value="BILIVERDIN REDUCTASE A"/>
    <property type="match status" value="1"/>
</dbReference>
<sequence>MTLRCAVLGGGVMGILHAQVYASLPDVELVAIVEPDPTRHELLGRLPCRVLRDPAQLGDVDAVSACLPDHVRLSALRPFLERGTPLLIEKPFATSVTECRTMMDLAGPDQIMVGQILRFDPRVAALRATVREGELGNLQAGRIWRCSSTATASRIAGRTSVAWFLGIHDVDLVRYVTGQRIAAVRAIGHSVLSRTYDVVRGELVLQNGAAIGFDWSWIWPSSFPAGMTAGLEVVASDGAVTCDLGHDSVHVIDERSGRHRTPDVFHWPMGHAGAPIGDIREEIAGFVGAVRSRRPAPVTASDATESVAVIEAVHRSCEDEGALTDVEL</sequence>
<protein>
    <submittedName>
        <fullName evidence="4">Gfo/Idh/MocA family protein</fullName>
    </submittedName>
</protein>
<dbReference type="Proteomes" id="UP001596455">
    <property type="component" value="Unassembled WGS sequence"/>
</dbReference>
<feature type="domain" description="Gfo/Idh/MocA-like oxidoreductase N-terminal" evidence="2">
    <location>
        <begin position="3"/>
        <end position="107"/>
    </location>
</feature>
<accession>A0ABW2QAE8</accession>
<dbReference type="Gene3D" id="3.30.360.10">
    <property type="entry name" value="Dihydrodipicolinate Reductase, domain 2"/>
    <property type="match status" value="1"/>
</dbReference>